<sequence length="30" mass="3116">MVEGEKPTDLASSPLTSTSALICLLSSVHK</sequence>
<name>A6J607_RAT</name>
<proteinExistence type="predicted"/>
<dbReference type="Proteomes" id="UP000234681">
    <property type="component" value="Chromosome 2"/>
</dbReference>
<evidence type="ECO:0000313" key="1">
    <source>
        <dbReference type="EMBL" id="EDM00782.1"/>
    </source>
</evidence>
<organism evidence="1 2">
    <name type="scientific">Rattus norvegicus</name>
    <name type="common">Rat</name>
    <dbReference type="NCBI Taxonomy" id="10116"/>
    <lineage>
        <taxon>Eukaryota</taxon>
        <taxon>Metazoa</taxon>
        <taxon>Chordata</taxon>
        <taxon>Craniata</taxon>
        <taxon>Vertebrata</taxon>
        <taxon>Euteleostomi</taxon>
        <taxon>Mammalia</taxon>
        <taxon>Eutheria</taxon>
        <taxon>Euarchontoglires</taxon>
        <taxon>Glires</taxon>
        <taxon>Rodentia</taxon>
        <taxon>Myomorpha</taxon>
        <taxon>Muroidea</taxon>
        <taxon>Muridae</taxon>
        <taxon>Murinae</taxon>
        <taxon>Rattus</taxon>
    </lineage>
</organism>
<evidence type="ECO:0000313" key="2">
    <source>
        <dbReference type="Proteomes" id="UP000234681"/>
    </source>
</evidence>
<reference evidence="1 2" key="1">
    <citation type="submission" date="2005-09" db="EMBL/GenBank/DDBJ databases">
        <authorList>
            <person name="Mural R.J."/>
            <person name="Li P.W."/>
            <person name="Adams M.D."/>
            <person name="Amanatides P.G."/>
            <person name="Baden-Tillson H."/>
            <person name="Barnstead M."/>
            <person name="Chin S.H."/>
            <person name="Dew I."/>
            <person name="Evans C.A."/>
            <person name="Ferriera S."/>
            <person name="Flanigan M."/>
            <person name="Fosler C."/>
            <person name="Glodek A."/>
            <person name="Gu Z."/>
            <person name="Holt R.A."/>
            <person name="Jennings D."/>
            <person name="Kraft C.L."/>
            <person name="Lu F."/>
            <person name="Nguyen T."/>
            <person name="Nusskern D.R."/>
            <person name="Pfannkoch C.M."/>
            <person name="Sitter C."/>
            <person name="Sutton G.G."/>
            <person name="Venter J.C."/>
            <person name="Wang Z."/>
            <person name="Woodage T."/>
            <person name="Zheng X.H."/>
            <person name="Zhong F."/>
        </authorList>
    </citation>
    <scope>NUCLEOTIDE SEQUENCE [LARGE SCALE GENOMIC DNA]</scope>
    <source>
        <strain>BN</strain>
        <strain evidence="2">Sprague-Dawley</strain>
    </source>
</reference>
<accession>A6J607</accession>
<dbReference type="AlphaFoldDB" id="A6J607"/>
<protein>
    <submittedName>
        <fullName evidence="1">RGD1564496 (Predicted)</fullName>
    </submittedName>
</protein>
<gene>
    <name evidence="1" type="primary">RGD1564496_predicted</name>
    <name evidence="1" type="ORF">rCG_62578</name>
</gene>
<dbReference type="EMBL" id="CH473976">
    <property type="protein sequence ID" value="EDM00782.1"/>
    <property type="molecule type" value="Genomic_DNA"/>
</dbReference>